<reference evidence="2 3" key="1">
    <citation type="submission" date="2020-06" db="EMBL/GenBank/DDBJ databases">
        <title>Transcriptomic and genomic resources for Thalictrum thalictroides and T. hernandezii: Facilitating candidate gene discovery in an emerging model plant lineage.</title>
        <authorList>
            <person name="Arias T."/>
            <person name="Riano-Pachon D.M."/>
            <person name="Di Stilio V.S."/>
        </authorList>
    </citation>
    <scope>NUCLEOTIDE SEQUENCE [LARGE SCALE GENOMIC DNA]</scope>
    <source>
        <strain evidence="3">cv. WT478/WT964</strain>
        <tissue evidence="2">Leaves</tissue>
    </source>
</reference>
<protein>
    <submittedName>
        <fullName evidence="2">Uncharacterized protein</fullName>
    </submittedName>
</protein>
<accession>A0A7J6UXL9</accession>
<dbReference type="PANTHER" id="PTHR47976:SF30">
    <property type="entry name" value="RECEPTOR-LIKE SERINE_THREONINE-PROTEIN KINASE"/>
    <property type="match status" value="1"/>
</dbReference>
<dbReference type="AlphaFoldDB" id="A0A7J6UXL9"/>
<keyword evidence="3" id="KW-1185">Reference proteome</keyword>
<dbReference type="Proteomes" id="UP000554482">
    <property type="component" value="Unassembled WGS sequence"/>
</dbReference>
<gene>
    <name evidence="2" type="ORF">FRX31_033484</name>
</gene>
<dbReference type="EMBL" id="JABWDY010042069">
    <property type="protein sequence ID" value="KAF5176930.1"/>
    <property type="molecule type" value="Genomic_DNA"/>
</dbReference>
<comment type="caution">
    <text evidence="2">The sequence shown here is derived from an EMBL/GenBank/DDBJ whole genome shotgun (WGS) entry which is preliminary data.</text>
</comment>
<dbReference type="PANTHER" id="PTHR47976">
    <property type="entry name" value="G-TYPE LECTIN S-RECEPTOR-LIKE SERINE/THREONINE-PROTEIN KINASE SD2-5"/>
    <property type="match status" value="1"/>
</dbReference>
<proteinExistence type="predicted"/>
<dbReference type="Gene3D" id="1.10.510.10">
    <property type="entry name" value="Transferase(Phosphotransferase) domain 1"/>
    <property type="match status" value="1"/>
</dbReference>
<evidence type="ECO:0000256" key="1">
    <source>
        <dbReference type="ARBA" id="ARBA00022729"/>
    </source>
</evidence>
<name>A0A7J6UXL9_THATH</name>
<sequence length="117" mass="12930">MLCGRKNLDFSQPKECVHLLGLLEKSAKEDQLHDMVDKICEDMQLPREEAVKMMKVADWCLQNEYSERPSMSMVVKVLEGPVDIEVDLASKFSSALPPSTTAVASSPILPAVLSGPR</sequence>
<dbReference type="OrthoDB" id="4062651at2759"/>
<organism evidence="2 3">
    <name type="scientific">Thalictrum thalictroides</name>
    <name type="common">Rue-anemone</name>
    <name type="synonym">Anemone thalictroides</name>
    <dbReference type="NCBI Taxonomy" id="46969"/>
    <lineage>
        <taxon>Eukaryota</taxon>
        <taxon>Viridiplantae</taxon>
        <taxon>Streptophyta</taxon>
        <taxon>Embryophyta</taxon>
        <taxon>Tracheophyta</taxon>
        <taxon>Spermatophyta</taxon>
        <taxon>Magnoliopsida</taxon>
        <taxon>Ranunculales</taxon>
        <taxon>Ranunculaceae</taxon>
        <taxon>Thalictroideae</taxon>
        <taxon>Thalictrum</taxon>
    </lineage>
</organism>
<dbReference type="InterPro" id="IPR051343">
    <property type="entry name" value="G-type_lectin_kinases/EP1-like"/>
</dbReference>
<evidence type="ECO:0000313" key="2">
    <source>
        <dbReference type="EMBL" id="KAF5176930.1"/>
    </source>
</evidence>
<evidence type="ECO:0000313" key="3">
    <source>
        <dbReference type="Proteomes" id="UP000554482"/>
    </source>
</evidence>
<keyword evidence="1" id="KW-0732">Signal</keyword>